<dbReference type="Proteomes" id="UP000805193">
    <property type="component" value="Unassembled WGS sequence"/>
</dbReference>
<comment type="caution">
    <text evidence="1">The sequence shown here is derived from an EMBL/GenBank/DDBJ whole genome shotgun (WGS) entry which is preliminary data.</text>
</comment>
<accession>A0AC60PSW3</accession>
<reference evidence="1 2" key="1">
    <citation type="journal article" date="2020" name="Cell">
        <title>Large-Scale Comparative Analyses of Tick Genomes Elucidate Their Genetic Diversity and Vector Capacities.</title>
        <authorList>
            <consortium name="Tick Genome and Microbiome Consortium (TIGMIC)"/>
            <person name="Jia N."/>
            <person name="Wang J."/>
            <person name="Shi W."/>
            <person name="Du L."/>
            <person name="Sun Y."/>
            <person name="Zhan W."/>
            <person name="Jiang J.F."/>
            <person name="Wang Q."/>
            <person name="Zhang B."/>
            <person name="Ji P."/>
            <person name="Bell-Sakyi L."/>
            <person name="Cui X.M."/>
            <person name="Yuan T.T."/>
            <person name="Jiang B.G."/>
            <person name="Yang W.F."/>
            <person name="Lam T.T."/>
            <person name="Chang Q.C."/>
            <person name="Ding S.J."/>
            <person name="Wang X.J."/>
            <person name="Zhu J.G."/>
            <person name="Ruan X.D."/>
            <person name="Zhao L."/>
            <person name="Wei J.T."/>
            <person name="Ye R.Z."/>
            <person name="Que T.C."/>
            <person name="Du C.H."/>
            <person name="Zhou Y.H."/>
            <person name="Cheng J.X."/>
            <person name="Dai P.F."/>
            <person name="Guo W.B."/>
            <person name="Han X.H."/>
            <person name="Huang E.J."/>
            <person name="Li L.F."/>
            <person name="Wei W."/>
            <person name="Gao Y.C."/>
            <person name="Liu J.Z."/>
            <person name="Shao H.Z."/>
            <person name="Wang X."/>
            <person name="Wang C.C."/>
            <person name="Yang T.C."/>
            <person name="Huo Q.B."/>
            <person name="Li W."/>
            <person name="Chen H.Y."/>
            <person name="Chen S.E."/>
            <person name="Zhou L.G."/>
            <person name="Ni X.B."/>
            <person name="Tian J.H."/>
            <person name="Sheng Y."/>
            <person name="Liu T."/>
            <person name="Pan Y.S."/>
            <person name="Xia L.Y."/>
            <person name="Li J."/>
            <person name="Zhao F."/>
            <person name="Cao W.C."/>
        </authorList>
    </citation>
    <scope>NUCLEOTIDE SEQUENCE [LARGE SCALE GENOMIC DNA]</scope>
    <source>
        <strain evidence="1">Iper-2018</strain>
    </source>
</reference>
<keyword evidence="2" id="KW-1185">Reference proteome</keyword>
<evidence type="ECO:0000313" key="2">
    <source>
        <dbReference type="Proteomes" id="UP000805193"/>
    </source>
</evidence>
<evidence type="ECO:0000313" key="1">
    <source>
        <dbReference type="EMBL" id="KAG0424207.1"/>
    </source>
</evidence>
<gene>
    <name evidence="1" type="ORF">HPB47_000048</name>
</gene>
<dbReference type="EMBL" id="JABSTQ010010002">
    <property type="protein sequence ID" value="KAG0424207.1"/>
    <property type="molecule type" value="Genomic_DNA"/>
</dbReference>
<sequence>MLTARKADVRKNAAAQRYQAPNEGPSRLSGQFGQLYRVHCFGLFLLRGWAMHGVVAAGCPAAPSVASATRRCDISCRLLLSVILGKISESLGTTMASKALNLLALLLAIGGCLAHPTGAPEEACADMLPQHGDSLFEDASKSPYRLTQNKVDFKGGDVVVVTLSTSGTPFKGFLVKAFDENEKEVGQFEKTAISQPLTKCSASTHVEGGDKTTAALKWKAPAGVAGKVHFRATIVENAKKYFTNLKSTHA</sequence>
<name>A0AC60PSW3_IXOPE</name>
<organism evidence="1 2">
    <name type="scientific">Ixodes persulcatus</name>
    <name type="common">Taiga tick</name>
    <dbReference type="NCBI Taxonomy" id="34615"/>
    <lineage>
        <taxon>Eukaryota</taxon>
        <taxon>Metazoa</taxon>
        <taxon>Ecdysozoa</taxon>
        <taxon>Arthropoda</taxon>
        <taxon>Chelicerata</taxon>
        <taxon>Arachnida</taxon>
        <taxon>Acari</taxon>
        <taxon>Parasitiformes</taxon>
        <taxon>Ixodida</taxon>
        <taxon>Ixodoidea</taxon>
        <taxon>Ixodidae</taxon>
        <taxon>Ixodinae</taxon>
        <taxon>Ixodes</taxon>
    </lineage>
</organism>
<protein>
    <submittedName>
        <fullName evidence="1">Uncharacterized protein</fullName>
    </submittedName>
</protein>
<proteinExistence type="predicted"/>